<accession>A0A0I9UPJ9</accession>
<organism evidence="1">
    <name type="scientific">Bacteroides fragilis</name>
    <dbReference type="NCBI Taxonomy" id="817"/>
    <lineage>
        <taxon>Bacteria</taxon>
        <taxon>Pseudomonadati</taxon>
        <taxon>Bacteroidota</taxon>
        <taxon>Bacteroidia</taxon>
        <taxon>Bacteroidales</taxon>
        <taxon>Bacteroidaceae</taxon>
        <taxon>Bacteroides</taxon>
    </lineage>
</organism>
<gene>
    <name evidence="1" type="ORF">EE52_0213260</name>
</gene>
<dbReference type="PATRIC" id="fig|817.53.peg.2748"/>
<proteinExistence type="predicted"/>
<protein>
    <submittedName>
        <fullName evidence="1">Uncharacterized protein</fullName>
    </submittedName>
</protein>
<comment type="caution">
    <text evidence="1">The sequence shown here is derived from an EMBL/GenBank/DDBJ whole genome shotgun (WGS) entry which is preliminary data.</text>
</comment>
<dbReference type="RefSeq" id="WP_044300715.1">
    <property type="nucleotide sequence ID" value="NZ_CAEUHN010000001.1"/>
</dbReference>
<dbReference type="AlphaFoldDB" id="A0A0I9UPJ9"/>
<evidence type="ECO:0000313" key="1">
    <source>
        <dbReference type="EMBL" id="KFX74254.1"/>
    </source>
</evidence>
<sequence length="341" mass="39886">MNSLLYYPYINLPKNNWTIRALLYYDNVNSIVPEQYFNEPERYDPFMQEAILQELITPVNPMYVLDNPHEISIKFIEYLSAKNDVIERRRRFFSNQVHKIHRDNLSYPHKQCQLHANKFDNEIFAYLMEIGLAKRIDYDWYNVENKTANDLMFLLSSVIADKIQSIVATDKIDYSFSQIYAQNNDVELRNRQYKRDLILKNLIPYPKQIDLTNLRRFKEKHHELLIVFRNKVESIVLDQAIPPESETFEVTLDELKMQKEELSARMNESHLGNINFGTICGTISAAIGLFENSSVAAITGLLSAIYSVCKIERPESVVDQTGLKYLALVDKRMRNANNDII</sequence>
<reference evidence="1" key="2">
    <citation type="submission" date="2014-07" db="EMBL/GenBank/DDBJ databases">
        <title>Genetics and epidemiology of antimicrobial resistance in B. fragilis group.</title>
        <authorList>
            <person name="Sydenham T.V."/>
            <person name="Hasman H."/>
            <person name="Kemp M."/>
            <person name="Justesen U.S."/>
        </authorList>
    </citation>
    <scope>NUCLEOTIDE SEQUENCE [LARGE SCALE GENOMIC DNA]</scope>
    <source>
        <strain evidence="1">DCMOUH0018B</strain>
    </source>
</reference>
<reference evidence="1" key="1">
    <citation type="book" date="2014" name="THE 24TH EUROPEAN CONGRESS OF CLINICAL MICROBIOLOGY AND INFECTIOUS DISEASES" publisher="ECCMID 2014" city="Barcelona, Spain">
        <title>Identification of resistance genes in three multidrug-resistant Bacteroides fragilis isolates by whole genome sequencing.</title>
        <editorList>
            <person name="Unknown"/>
            <person name="A."/>
        </editorList>
        <authorList>
            <person name="Sydenham T.V."/>
            <person name="Hasman H."/>
            <person name="Wang M."/>
            <person name="Soki J."/>
            <person name="Nagy E."/>
            <person name="Justesen U.S."/>
        </authorList>
    </citation>
    <scope>NUCLEOTIDE SEQUENCE</scope>
    <source>
        <strain evidence="1">DCMOUH0018B</strain>
    </source>
</reference>
<dbReference type="EMBL" id="JMZZ02000152">
    <property type="protein sequence ID" value="KFX74254.1"/>
    <property type="molecule type" value="Genomic_DNA"/>
</dbReference>
<name>A0A0I9UPJ9_BACFG</name>